<feature type="compositionally biased region" description="Basic and acidic residues" evidence="13">
    <location>
        <begin position="290"/>
        <end position="300"/>
    </location>
</feature>
<protein>
    <recommendedName>
        <fullName evidence="15">Potassium channel domain-containing protein</fullName>
    </recommendedName>
</protein>
<gene>
    <name evidence="16" type="ORF">PEVE_00009998</name>
</gene>
<dbReference type="SUPFAM" id="SSF81324">
    <property type="entry name" value="Voltage-gated potassium channels"/>
    <property type="match status" value="2"/>
</dbReference>
<comment type="caution">
    <text evidence="16">The sequence shown here is derived from an EMBL/GenBank/DDBJ whole genome shotgun (WGS) entry which is preliminary data.</text>
</comment>
<evidence type="ECO:0000256" key="3">
    <source>
        <dbReference type="ARBA" id="ARBA00022448"/>
    </source>
</evidence>
<feature type="transmembrane region" description="Helical" evidence="14">
    <location>
        <begin position="119"/>
        <end position="140"/>
    </location>
</feature>
<dbReference type="InterPro" id="IPR013099">
    <property type="entry name" value="K_chnl_dom"/>
</dbReference>
<dbReference type="PANTHER" id="PTHR11003:SF345">
    <property type="entry name" value="TWIK FAMILY OF POTASSIUM CHANNELS PROTEIN 18"/>
    <property type="match status" value="1"/>
</dbReference>
<evidence type="ECO:0000256" key="10">
    <source>
        <dbReference type="ARBA" id="ARBA00023136"/>
    </source>
</evidence>
<evidence type="ECO:0000256" key="12">
    <source>
        <dbReference type="RuleBase" id="RU003857"/>
    </source>
</evidence>
<evidence type="ECO:0000256" key="13">
    <source>
        <dbReference type="SAM" id="MobiDB-lite"/>
    </source>
</evidence>
<keyword evidence="3 12" id="KW-0813">Transport</keyword>
<keyword evidence="9 12" id="KW-0406">Ion transport</keyword>
<evidence type="ECO:0000256" key="11">
    <source>
        <dbReference type="ARBA" id="ARBA00023303"/>
    </source>
</evidence>
<keyword evidence="8 14" id="KW-1133">Transmembrane helix</keyword>
<evidence type="ECO:0000256" key="4">
    <source>
        <dbReference type="ARBA" id="ARBA00022538"/>
    </source>
</evidence>
<dbReference type="PRINTS" id="PR01095">
    <property type="entry name" value="TASKCHANNEL"/>
</dbReference>
<dbReference type="PANTHER" id="PTHR11003">
    <property type="entry name" value="POTASSIUM CHANNEL, SUBFAMILY K"/>
    <property type="match status" value="1"/>
</dbReference>
<proteinExistence type="inferred from homology"/>
<evidence type="ECO:0000256" key="1">
    <source>
        <dbReference type="ARBA" id="ARBA00004141"/>
    </source>
</evidence>
<dbReference type="Pfam" id="PF07885">
    <property type="entry name" value="Ion_trans_2"/>
    <property type="match status" value="2"/>
</dbReference>
<sequence length="310" mass="35055">MGVFFLNFLRALKGPTKNLVLRTTLFLVYLLFGAAVFQTIESGAEHKEIHHFDKVQQDMKQKYNISDEEMNHLFEEISKAIDDGYFDVGYDRWSFAGSLFFTGTVVTTIGYGKMAPSTVWGRIFCIFYAIFGIPITGLMLKSIGERITETLANFWKFVDTKICKREHPRRIYLKTVACIFIMVAGMILLLAGIGKSYEGWTFFEGVYFAFITLSTIGFGDYVPQHPSKHEKDHPGYVIAFTILTFVYFTFGLAMVSSALLAISRLFEDEPPWGFISLVGGDDGEDDEEEKLLSEKRKAQEKAMLADSSGP</sequence>
<organism evidence="16 17">
    <name type="scientific">Porites evermanni</name>
    <dbReference type="NCBI Taxonomy" id="104178"/>
    <lineage>
        <taxon>Eukaryota</taxon>
        <taxon>Metazoa</taxon>
        <taxon>Cnidaria</taxon>
        <taxon>Anthozoa</taxon>
        <taxon>Hexacorallia</taxon>
        <taxon>Scleractinia</taxon>
        <taxon>Fungiina</taxon>
        <taxon>Poritidae</taxon>
        <taxon>Porites</taxon>
    </lineage>
</organism>
<dbReference type="InterPro" id="IPR003280">
    <property type="entry name" value="2pore_dom_K_chnl"/>
</dbReference>
<keyword evidence="10 14" id="KW-0472">Membrane</keyword>
<feature type="domain" description="Potassium channel" evidence="15">
    <location>
        <begin position="178"/>
        <end position="266"/>
    </location>
</feature>
<accession>A0ABN8LHE9</accession>
<evidence type="ECO:0000256" key="7">
    <source>
        <dbReference type="ARBA" id="ARBA00022958"/>
    </source>
</evidence>
<evidence type="ECO:0000313" key="17">
    <source>
        <dbReference type="Proteomes" id="UP001159427"/>
    </source>
</evidence>
<keyword evidence="5 12" id="KW-0812">Transmembrane</keyword>
<dbReference type="Gene3D" id="1.10.287.70">
    <property type="match status" value="1"/>
</dbReference>
<reference evidence="16 17" key="1">
    <citation type="submission" date="2022-05" db="EMBL/GenBank/DDBJ databases">
        <authorList>
            <consortium name="Genoscope - CEA"/>
            <person name="William W."/>
        </authorList>
    </citation>
    <scope>NUCLEOTIDE SEQUENCE [LARGE SCALE GENOMIC DNA]</scope>
</reference>
<keyword evidence="4" id="KW-0633">Potassium transport</keyword>
<evidence type="ECO:0000256" key="2">
    <source>
        <dbReference type="ARBA" id="ARBA00006666"/>
    </source>
</evidence>
<feature type="transmembrane region" description="Helical" evidence="14">
    <location>
        <begin position="93"/>
        <end position="113"/>
    </location>
</feature>
<feature type="transmembrane region" description="Helical" evidence="14">
    <location>
        <begin position="235"/>
        <end position="262"/>
    </location>
</feature>
<dbReference type="PRINTS" id="PR01333">
    <property type="entry name" value="2POREKCHANEL"/>
</dbReference>
<evidence type="ECO:0000256" key="6">
    <source>
        <dbReference type="ARBA" id="ARBA00022826"/>
    </source>
</evidence>
<dbReference type="Proteomes" id="UP001159427">
    <property type="component" value="Unassembled WGS sequence"/>
</dbReference>
<dbReference type="InterPro" id="IPR003092">
    <property type="entry name" value="2pore_dom_K_chnl_TASK"/>
</dbReference>
<keyword evidence="7" id="KW-0630">Potassium</keyword>
<comment type="subcellular location">
    <subcellularLocation>
        <location evidence="1">Membrane</location>
        <topology evidence="1">Multi-pass membrane protein</topology>
    </subcellularLocation>
</comment>
<keyword evidence="6" id="KW-0631">Potassium channel</keyword>
<comment type="similarity">
    <text evidence="2 12">Belongs to the two pore domain potassium channel (TC 1.A.1.8) family.</text>
</comment>
<feature type="region of interest" description="Disordered" evidence="13">
    <location>
        <begin position="279"/>
        <end position="310"/>
    </location>
</feature>
<feature type="transmembrane region" description="Helical" evidence="14">
    <location>
        <begin position="20"/>
        <end position="40"/>
    </location>
</feature>
<name>A0ABN8LHE9_9CNID</name>
<dbReference type="EMBL" id="CALNXI010000017">
    <property type="protein sequence ID" value="CAH3015000.1"/>
    <property type="molecule type" value="Genomic_DNA"/>
</dbReference>
<evidence type="ECO:0000256" key="5">
    <source>
        <dbReference type="ARBA" id="ARBA00022692"/>
    </source>
</evidence>
<keyword evidence="17" id="KW-1185">Reference proteome</keyword>
<feature type="domain" description="Potassium channel" evidence="15">
    <location>
        <begin position="88"/>
        <end position="148"/>
    </location>
</feature>
<evidence type="ECO:0000313" key="16">
    <source>
        <dbReference type="EMBL" id="CAH3015000.1"/>
    </source>
</evidence>
<feature type="transmembrane region" description="Helical" evidence="14">
    <location>
        <begin position="171"/>
        <end position="193"/>
    </location>
</feature>
<feature type="transmembrane region" description="Helical" evidence="14">
    <location>
        <begin position="205"/>
        <end position="223"/>
    </location>
</feature>
<evidence type="ECO:0000256" key="9">
    <source>
        <dbReference type="ARBA" id="ARBA00023065"/>
    </source>
</evidence>
<evidence type="ECO:0000259" key="15">
    <source>
        <dbReference type="Pfam" id="PF07885"/>
    </source>
</evidence>
<evidence type="ECO:0000256" key="8">
    <source>
        <dbReference type="ARBA" id="ARBA00022989"/>
    </source>
</evidence>
<evidence type="ECO:0000256" key="14">
    <source>
        <dbReference type="SAM" id="Phobius"/>
    </source>
</evidence>
<keyword evidence="11 12" id="KW-0407">Ion channel</keyword>